<protein>
    <submittedName>
        <fullName evidence="4">Fumarylacetoacetate hydrolase family protein</fullName>
    </submittedName>
</protein>
<dbReference type="InterPro" id="IPR036663">
    <property type="entry name" value="Fumarylacetoacetase_C_sf"/>
</dbReference>
<keyword evidence="2" id="KW-0479">Metal-binding</keyword>
<dbReference type="EMBL" id="VDGI01000020">
    <property type="protein sequence ID" value="TQR18429.1"/>
    <property type="molecule type" value="Genomic_DNA"/>
</dbReference>
<dbReference type="PANTHER" id="PTHR42796:SF4">
    <property type="entry name" value="FUMARYLACETOACETATE HYDROLASE DOMAIN-CONTAINING PROTEIN 2A"/>
    <property type="match status" value="1"/>
</dbReference>
<dbReference type="FunFam" id="3.90.850.10:FF:000002">
    <property type="entry name" value="2-hydroxyhepta-2,4-diene-1,7-dioate isomerase"/>
    <property type="match status" value="1"/>
</dbReference>
<dbReference type="GO" id="GO:0016787">
    <property type="term" value="F:hydrolase activity"/>
    <property type="evidence" value="ECO:0007669"/>
    <property type="project" value="UniProtKB-KW"/>
</dbReference>
<evidence type="ECO:0000256" key="1">
    <source>
        <dbReference type="ARBA" id="ARBA00010211"/>
    </source>
</evidence>
<keyword evidence="5" id="KW-1185">Reference proteome</keyword>
<feature type="domain" description="Fumarylacetoacetase-like C-terminal" evidence="3">
    <location>
        <begin position="102"/>
        <end position="305"/>
    </location>
</feature>
<dbReference type="OrthoDB" id="9805307at2"/>
<dbReference type="GO" id="GO:0016853">
    <property type="term" value="F:isomerase activity"/>
    <property type="evidence" value="ECO:0007669"/>
    <property type="project" value="UniProtKB-ARBA"/>
</dbReference>
<dbReference type="GO" id="GO:0046872">
    <property type="term" value="F:metal ion binding"/>
    <property type="evidence" value="ECO:0007669"/>
    <property type="project" value="UniProtKB-KW"/>
</dbReference>
<dbReference type="SUPFAM" id="SSF56529">
    <property type="entry name" value="FAH"/>
    <property type="match status" value="1"/>
</dbReference>
<dbReference type="InterPro" id="IPR051121">
    <property type="entry name" value="FAH"/>
</dbReference>
<dbReference type="PANTHER" id="PTHR42796">
    <property type="entry name" value="FUMARYLACETOACETATE HYDROLASE DOMAIN-CONTAINING PROTEIN 2A-RELATED"/>
    <property type="match status" value="1"/>
</dbReference>
<evidence type="ECO:0000313" key="5">
    <source>
        <dbReference type="Proteomes" id="UP000316626"/>
    </source>
</evidence>
<gene>
    <name evidence="4" type="ORF">FG384_15955</name>
</gene>
<dbReference type="InterPro" id="IPR011234">
    <property type="entry name" value="Fumarylacetoacetase-like_C"/>
</dbReference>
<evidence type="ECO:0000256" key="2">
    <source>
        <dbReference type="ARBA" id="ARBA00022723"/>
    </source>
</evidence>
<dbReference type="RefSeq" id="WP_142643706.1">
    <property type="nucleotide sequence ID" value="NZ_VDGI01000020.1"/>
</dbReference>
<evidence type="ECO:0000259" key="3">
    <source>
        <dbReference type="Pfam" id="PF01557"/>
    </source>
</evidence>
<comment type="similarity">
    <text evidence="1">Belongs to the FAH family.</text>
</comment>
<proteinExistence type="inferred from homology"/>
<dbReference type="Pfam" id="PF01557">
    <property type="entry name" value="FAA_hydrolase"/>
    <property type="match status" value="1"/>
</dbReference>
<name>A0A544TLW4_9BACI</name>
<keyword evidence="4" id="KW-0378">Hydrolase</keyword>
<dbReference type="AlphaFoldDB" id="A0A544TLW4"/>
<organism evidence="4 5">
    <name type="scientific">Psychrobacillus vulpis</name>
    <dbReference type="NCBI Taxonomy" id="2325572"/>
    <lineage>
        <taxon>Bacteria</taxon>
        <taxon>Bacillati</taxon>
        <taxon>Bacillota</taxon>
        <taxon>Bacilli</taxon>
        <taxon>Bacillales</taxon>
        <taxon>Bacillaceae</taxon>
        <taxon>Psychrobacillus</taxon>
    </lineage>
</organism>
<dbReference type="Gene3D" id="3.90.850.10">
    <property type="entry name" value="Fumarylacetoacetase-like, C-terminal domain"/>
    <property type="match status" value="1"/>
</dbReference>
<sequence length="309" mass="34155">MKLVTYTTDKKNYRLAVAVDETKIIDPQQAYEEKLSETSPHRASELARTLLPEDPTLFLENGEFSLRAADEAVKYALESGTGTGVYKRAEVHIGPPILNPKKIICVGLNYADHIKEMNRELPTHPVVFAKFSNTLMGPNEPFPLRTSLTEKLDYEGELAFVIGKRAYRVSEEEALDYVAGYTVANDITARDMQKRTVQWLQGKTLDKSLPLGPWLVTLDEIKNSQALSIKTSVNGVVRQSSNTANLVFNVNRLVAFLSDFITLEPGDIIITGTPGGVGEAQGLFLQDGDVVKVEIEGIGTIETKIIKED</sequence>
<dbReference type="Proteomes" id="UP000316626">
    <property type="component" value="Unassembled WGS sequence"/>
</dbReference>
<reference evidence="4 5" key="1">
    <citation type="submission" date="2019-06" db="EMBL/GenBank/DDBJ databases">
        <title>Psychrobacillus vulpis sp. nov., a new species isolated from feces of a red fox that inhabits in The Tablas de Daimiel Natural Park, Albacete, Spain.</title>
        <authorList>
            <person name="Rodriguez M."/>
            <person name="Reina J.C."/>
            <person name="Bejar V."/>
            <person name="Llamas I."/>
        </authorList>
    </citation>
    <scope>NUCLEOTIDE SEQUENCE [LARGE SCALE GENOMIC DNA]</scope>
    <source>
        <strain evidence="4 5">Z8</strain>
    </source>
</reference>
<dbReference type="GO" id="GO:0019752">
    <property type="term" value="P:carboxylic acid metabolic process"/>
    <property type="evidence" value="ECO:0007669"/>
    <property type="project" value="UniProtKB-ARBA"/>
</dbReference>
<evidence type="ECO:0000313" key="4">
    <source>
        <dbReference type="EMBL" id="TQR18429.1"/>
    </source>
</evidence>
<comment type="caution">
    <text evidence="4">The sequence shown here is derived from an EMBL/GenBank/DDBJ whole genome shotgun (WGS) entry which is preliminary data.</text>
</comment>
<accession>A0A544TLW4</accession>